<dbReference type="InterPro" id="IPR032720">
    <property type="entry name" value="Cys_rich_CWC"/>
</dbReference>
<reference evidence="1 3" key="1">
    <citation type="submission" date="2015-02" db="EMBL/GenBank/DDBJ databases">
        <title>Pseudomonas helleri sp. nov. and Pseudomonas weihenstephanensis sp. nov., isolated from raw cows milk.</title>
        <authorList>
            <person name="von Neubeck M."/>
            <person name="Huptas C."/>
            <person name="Wenning M."/>
            <person name="Scherer S."/>
        </authorList>
    </citation>
    <scope>NUCLEOTIDE SEQUENCE [LARGE SCALE GENOMIC DNA]</scope>
    <source>
        <strain evidence="1 3">DSM 21104</strain>
    </source>
</reference>
<protein>
    <submittedName>
        <fullName evidence="2">Cysteine-rich CWC</fullName>
    </submittedName>
    <submittedName>
        <fullName evidence="1">Helicase</fullName>
    </submittedName>
</protein>
<dbReference type="GO" id="GO:0004386">
    <property type="term" value="F:helicase activity"/>
    <property type="evidence" value="ECO:0007669"/>
    <property type="project" value="UniProtKB-KW"/>
</dbReference>
<dbReference type="RefSeq" id="WP_048378931.1">
    <property type="nucleotide sequence ID" value="NZ_FNRS01000001.1"/>
</dbReference>
<dbReference type="PATRIC" id="fig|47884.3.peg.1475"/>
<dbReference type="EMBL" id="FNRS01000001">
    <property type="protein sequence ID" value="SED00184.1"/>
    <property type="molecule type" value="Genomic_DNA"/>
</dbReference>
<gene>
    <name evidence="2" type="ORF">SAMN04490203_3577</name>
    <name evidence="1" type="ORF">TU78_05380</name>
</gene>
<keyword evidence="1" id="KW-0547">Nucleotide-binding</keyword>
<keyword evidence="4" id="KW-1185">Reference proteome</keyword>
<keyword evidence="1" id="KW-0347">Helicase</keyword>
<evidence type="ECO:0000313" key="4">
    <source>
        <dbReference type="Proteomes" id="UP000183155"/>
    </source>
</evidence>
<organism evidence="1 3">
    <name type="scientific">Pseudomonas taetrolens</name>
    <dbReference type="NCBI Taxonomy" id="47884"/>
    <lineage>
        <taxon>Bacteria</taxon>
        <taxon>Pseudomonadati</taxon>
        <taxon>Pseudomonadota</taxon>
        <taxon>Gammaproteobacteria</taxon>
        <taxon>Pseudomonadales</taxon>
        <taxon>Pseudomonadaceae</taxon>
        <taxon>Pseudomonas</taxon>
    </lineage>
</organism>
<dbReference type="AlphaFoldDB" id="A0A0J6GVB5"/>
<name>A0A0J6GVB5_PSETA</name>
<dbReference type="EMBL" id="JYLA01000002">
    <property type="protein sequence ID" value="KMM86054.1"/>
    <property type="molecule type" value="Genomic_DNA"/>
</dbReference>
<evidence type="ECO:0000313" key="1">
    <source>
        <dbReference type="EMBL" id="KMM86054.1"/>
    </source>
</evidence>
<accession>A0A0J6GVB5</accession>
<sequence length="73" mass="8024">MTTPNLCPVCGARNDCSMASTDTEHLPCWCYSVSIDPQIIRALPLEQRDQSCLCPRCANAEQQLPTAKSEPIT</sequence>
<dbReference type="STRING" id="47884.SAMN04490203_3577"/>
<dbReference type="Pfam" id="PF14375">
    <property type="entry name" value="Cys_rich_CWC"/>
    <property type="match status" value="1"/>
</dbReference>
<reference evidence="2 4" key="2">
    <citation type="submission" date="2016-10" db="EMBL/GenBank/DDBJ databases">
        <authorList>
            <person name="Varghese N."/>
            <person name="Submissions S."/>
        </authorList>
    </citation>
    <scope>NUCLEOTIDE SEQUENCE [LARGE SCALE GENOMIC DNA]</scope>
    <source>
        <strain evidence="2 4">BS3652</strain>
    </source>
</reference>
<proteinExistence type="predicted"/>
<keyword evidence="1" id="KW-0378">Hydrolase</keyword>
<evidence type="ECO:0000313" key="3">
    <source>
        <dbReference type="Proteomes" id="UP000036395"/>
    </source>
</evidence>
<comment type="caution">
    <text evidence="1">The sequence shown here is derived from an EMBL/GenBank/DDBJ whole genome shotgun (WGS) entry which is preliminary data.</text>
</comment>
<dbReference type="OrthoDB" id="8912324at2"/>
<dbReference type="Proteomes" id="UP000183155">
    <property type="component" value="Unassembled WGS sequence"/>
</dbReference>
<evidence type="ECO:0000313" key="2">
    <source>
        <dbReference type="EMBL" id="SED00184.1"/>
    </source>
</evidence>
<keyword evidence="1" id="KW-0067">ATP-binding</keyword>
<dbReference type="Proteomes" id="UP000036395">
    <property type="component" value="Unassembled WGS sequence"/>
</dbReference>